<dbReference type="STRING" id="1194083.BN12_400015"/>
<dbReference type="SUPFAM" id="SSF53474">
    <property type="entry name" value="alpha/beta-Hydrolases"/>
    <property type="match status" value="1"/>
</dbReference>
<dbReference type="Gene3D" id="3.40.50.1820">
    <property type="entry name" value="alpha/beta hydrolase"/>
    <property type="match status" value="1"/>
</dbReference>
<dbReference type="EC" id="3.1.1.45" evidence="2"/>
<dbReference type="PANTHER" id="PTHR46623">
    <property type="entry name" value="CARBOXYMETHYLENEBUTENOLIDASE-RELATED"/>
    <property type="match status" value="1"/>
</dbReference>
<organism evidence="2 3">
    <name type="scientific">Nostocoides japonicum T1-X7</name>
    <dbReference type="NCBI Taxonomy" id="1194083"/>
    <lineage>
        <taxon>Bacteria</taxon>
        <taxon>Bacillati</taxon>
        <taxon>Actinomycetota</taxon>
        <taxon>Actinomycetes</taxon>
        <taxon>Micrococcales</taxon>
        <taxon>Intrasporangiaceae</taxon>
        <taxon>Nostocoides</taxon>
    </lineage>
</organism>
<comment type="caution">
    <text evidence="2">The sequence shown here is derived from an EMBL/GenBank/DDBJ whole genome shotgun (WGS) entry which is preliminary data.</text>
</comment>
<keyword evidence="3" id="KW-1185">Reference proteome</keyword>
<dbReference type="InterPro" id="IPR029058">
    <property type="entry name" value="AB_hydrolase_fold"/>
</dbReference>
<protein>
    <submittedName>
        <fullName evidence="2">Carboxymethylenebutenolidase</fullName>
        <ecNumber evidence="2">3.1.1.45</ecNumber>
    </submittedName>
</protein>
<proteinExistence type="predicted"/>
<dbReference type="InterPro" id="IPR051049">
    <property type="entry name" value="Dienelactone_hydrolase-like"/>
</dbReference>
<dbReference type="PANTHER" id="PTHR46623:SF6">
    <property type="entry name" value="ALPHA_BETA-HYDROLASES SUPERFAMILY PROTEIN"/>
    <property type="match status" value="1"/>
</dbReference>
<keyword evidence="2" id="KW-0378">Hydrolase</keyword>
<sequence>MSSDVTVPTDAGDLPAHLFLPAGGTGPGVLLVQEIFGVSRYIRSRAEDLAALGYVVLVPELFWRVGVSAVPEGPDALAEAMDVMSRVPWETAVSDAVAAFRTLRDRPEVTGGVGILGFCYGGGVAFAVAAAEDPDGLVSYYGSALPGLLDLVPSVTAPSLHHFGLADSYIDVPTVRRIEAAVTDAGARFETYEGADHAFDNRDFVGYDEGASRLAWSRTVDFLAENLSPSRSSA</sequence>
<evidence type="ECO:0000313" key="3">
    <source>
        <dbReference type="Proteomes" id="UP000035721"/>
    </source>
</evidence>
<dbReference type="AlphaFoldDB" id="A0A077LZT3"/>
<dbReference type="EMBL" id="CAJB01000335">
    <property type="protein sequence ID" value="CCH79106.1"/>
    <property type="molecule type" value="Genomic_DNA"/>
</dbReference>
<dbReference type="GO" id="GO:0008806">
    <property type="term" value="F:carboxymethylenebutenolidase activity"/>
    <property type="evidence" value="ECO:0007669"/>
    <property type="project" value="UniProtKB-EC"/>
</dbReference>
<feature type="domain" description="Dienelactone hydrolase" evidence="1">
    <location>
        <begin position="15"/>
        <end position="225"/>
    </location>
</feature>
<evidence type="ECO:0000313" key="2">
    <source>
        <dbReference type="EMBL" id="CCH79106.1"/>
    </source>
</evidence>
<dbReference type="OrthoDB" id="3208682at2"/>
<dbReference type="Pfam" id="PF01738">
    <property type="entry name" value="DLH"/>
    <property type="match status" value="1"/>
</dbReference>
<dbReference type="Proteomes" id="UP000035721">
    <property type="component" value="Unassembled WGS sequence"/>
</dbReference>
<accession>A0A077LZT3</accession>
<dbReference type="RefSeq" id="WP_048551186.1">
    <property type="nucleotide sequence ID" value="NZ_HF570958.1"/>
</dbReference>
<evidence type="ECO:0000259" key="1">
    <source>
        <dbReference type="Pfam" id="PF01738"/>
    </source>
</evidence>
<reference evidence="2 3" key="1">
    <citation type="journal article" date="2013" name="ISME J.">
        <title>A metabolic model for members of the genus Tetrasphaera involved in enhanced biological phosphorus removal.</title>
        <authorList>
            <person name="Kristiansen R."/>
            <person name="Nguyen H.T.T."/>
            <person name="Saunders A.M."/>
            <person name="Nielsen J.L."/>
            <person name="Wimmer R."/>
            <person name="Le V.Q."/>
            <person name="McIlroy S.J."/>
            <person name="Petrovski S."/>
            <person name="Seviour R.J."/>
            <person name="Calteau A."/>
            <person name="Nielsen K.L."/>
            <person name="Nielsen P.H."/>
        </authorList>
    </citation>
    <scope>NUCLEOTIDE SEQUENCE [LARGE SCALE GENOMIC DNA]</scope>
    <source>
        <strain evidence="2 3">T1-X7</strain>
    </source>
</reference>
<gene>
    <name evidence="2" type="ORF">BN12_400015</name>
</gene>
<dbReference type="InterPro" id="IPR002925">
    <property type="entry name" value="Dienelactn_hydro"/>
</dbReference>
<name>A0A077LZT3_9MICO</name>